<dbReference type="GO" id="GO:0005634">
    <property type="term" value="C:nucleus"/>
    <property type="evidence" value="ECO:0007669"/>
    <property type="project" value="UniProtKB-SubCell"/>
</dbReference>
<evidence type="ECO:0000256" key="1">
    <source>
        <dbReference type="ARBA" id="ARBA00000900"/>
    </source>
</evidence>
<dbReference type="InterPro" id="IPR058642">
    <property type="entry name" value="BRE1A/B-like_dom"/>
</dbReference>
<dbReference type="InterPro" id="IPR018957">
    <property type="entry name" value="Znf_C3HC4_RING-type"/>
</dbReference>
<dbReference type="GO" id="GO:0006325">
    <property type="term" value="P:chromatin organization"/>
    <property type="evidence" value="ECO:0007669"/>
    <property type="project" value="UniProtKB-KW"/>
</dbReference>
<accession>A0A9Q1HFE1</accession>
<evidence type="ECO:0000256" key="6">
    <source>
        <dbReference type="ARBA" id="ARBA00022723"/>
    </source>
</evidence>
<dbReference type="AlphaFoldDB" id="A0A9Q1HFE1"/>
<evidence type="ECO:0000256" key="2">
    <source>
        <dbReference type="ARBA" id="ARBA00004123"/>
    </source>
</evidence>
<keyword evidence="19" id="KW-1185">Reference proteome</keyword>
<dbReference type="EMBL" id="JAIZAY010000004">
    <property type="protein sequence ID" value="KAJ8043875.1"/>
    <property type="molecule type" value="Genomic_DNA"/>
</dbReference>
<comment type="caution">
    <text evidence="18">The sequence shown here is derived from an EMBL/GenBank/DDBJ whole genome shotgun (WGS) entry which is preliminary data.</text>
</comment>
<keyword evidence="5 14" id="KW-0808">Transferase</keyword>
<evidence type="ECO:0000313" key="18">
    <source>
        <dbReference type="EMBL" id="KAJ8043875.1"/>
    </source>
</evidence>
<dbReference type="InterPro" id="IPR013083">
    <property type="entry name" value="Znf_RING/FYVE/PHD"/>
</dbReference>
<dbReference type="GO" id="GO:0008270">
    <property type="term" value="F:zinc ion binding"/>
    <property type="evidence" value="ECO:0007669"/>
    <property type="project" value="UniProtKB-KW"/>
</dbReference>
<dbReference type="PROSITE" id="PS00518">
    <property type="entry name" value="ZF_RING_1"/>
    <property type="match status" value="1"/>
</dbReference>
<dbReference type="EC" id="2.3.2.27" evidence="14"/>
<evidence type="ECO:0000256" key="7">
    <source>
        <dbReference type="ARBA" id="ARBA00022771"/>
    </source>
</evidence>
<evidence type="ECO:0000256" key="14">
    <source>
        <dbReference type="RuleBase" id="RU365038"/>
    </source>
</evidence>
<evidence type="ECO:0000256" key="10">
    <source>
        <dbReference type="ARBA" id="ARBA00022853"/>
    </source>
</evidence>
<evidence type="ECO:0000313" key="19">
    <source>
        <dbReference type="Proteomes" id="UP001152320"/>
    </source>
</evidence>
<dbReference type="GO" id="GO:0016567">
    <property type="term" value="P:protein ubiquitination"/>
    <property type="evidence" value="ECO:0007669"/>
    <property type="project" value="UniProtKB-UniRule"/>
</dbReference>
<feature type="region of interest" description="Disordered" evidence="16">
    <location>
        <begin position="557"/>
        <end position="639"/>
    </location>
</feature>
<dbReference type="InterPro" id="IPR017907">
    <property type="entry name" value="Znf_RING_CS"/>
</dbReference>
<comment type="catalytic activity">
    <reaction evidence="1 14">
        <text>S-ubiquitinyl-[E2 ubiquitin-conjugating enzyme]-L-cysteine + [acceptor protein]-L-lysine = [E2 ubiquitin-conjugating enzyme]-L-cysteine + N(6)-ubiquitinyl-[acceptor protein]-L-lysine.</text>
        <dbReference type="EC" id="2.3.2.27"/>
    </reaction>
</comment>
<keyword evidence="10 14" id="KW-0156">Chromatin regulator</keyword>
<dbReference type="GO" id="GO:0061630">
    <property type="term" value="F:ubiquitin protein ligase activity"/>
    <property type="evidence" value="ECO:0007669"/>
    <property type="project" value="UniProtKB-EC"/>
</dbReference>
<feature type="compositionally biased region" description="Basic and acidic residues" evidence="16">
    <location>
        <begin position="175"/>
        <end position="191"/>
    </location>
</feature>
<keyword evidence="7 13" id="KW-0863">Zinc-finger</keyword>
<feature type="region of interest" description="Disordered" evidence="16">
    <location>
        <begin position="134"/>
        <end position="205"/>
    </location>
</feature>
<organism evidence="18 19">
    <name type="scientific">Holothuria leucospilota</name>
    <name type="common">Black long sea cucumber</name>
    <name type="synonym">Mertensiothuria leucospilota</name>
    <dbReference type="NCBI Taxonomy" id="206669"/>
    <lineage>
        <taxon>Eukaryota</taxon>
        <taxon>Metazoa</taxon>
        <taxon>Echinodermata</taxon>
        <taxon>Eleutherozoa</taxon>
        <taxon>Echinozoa</taxon>
        <taxon>Holothuroidea</taxon>
        <taxon>Aspidochirotacea</taxon>
        <taxon>Aspidochirotida</taxon>
        <taxon>Holothuriidae</taxon>
        <taxon>Holothuria</taxon>
    </lineage>
</organism>
<protein>
    <recommendedName>
        <fullName evidence="14">E3 ubiquitin protein ligase</fullName>
        <ecNumber evidence="14">2.3.2.27</ecNumber>
    </recommendedName>
</protein>
<evidence type="ECO:0000256" key="9">
    <source>
        <dbReference type="ARBA" id="ARBA00022833"/>
    </source>
</evidence>
<dbReference type="FunFam" id="3.30.40.10:FF:000040">
    <property type="entry name" value="E3 ubiquitin protein ligase"/>
    <property type="match status" value="1"/>
</dbReference>
<proteinExistence type="inferred from homology"/>
<evidence type="ECO:0000256" key="8">
    <source>
        <dbReference type="ARBA" id="ARBA00022786"/>
    </source>
</evidence>
<feature type="compositionally biased region" description="Basic and acidic residues" evidence="16">
    <location>
        <begin position="7"/>
        <end position="25"/>
    </location>
</feature>
<keyword evidence="9 14" id="KW-0862">Zinc</keyword>
<keyword evidence="8 14" id="KW-0833">Ubl conjugation pathway</keyword>
<keyword evidence="12 14" id="KW-0539">Nucleus</keyword>
<keyword evidence="11 14" id="KW-0175">Coiled coil</keyword>
<gene>
    <name evidence="18" type="ORF">HOLleu_11173</name>
</gene>
<dbReference type="InterPro" id="IPR001841">
    <property type="entry name" value="Znf_RING"/>
</dbReference>
<evidence type="ECO:0000256" key="12">
    <source>
        <dbReference type="ARBA" id="ARBA00023242"/>
    </source>
</evidence>
<evidence type="ECO:0000256" key="3">
    <source>
        <dbReference type="ARBA" id="ARBA00004906"/>
    </source>
</evidence>
<sequence>MASKRPASKEEDGAEEGPKAKRFHLEPFSLGPVSSQDEMDLGILQFQNKKLSERLVVSNEIENELRNQIEELRQRQATDEAVLALMNKHWTQLEEDVKIIFKRLDAVPQPSDTVKKEPEGGSSEMKEQVAVEIKQEPGVGDAEMKDVDGGNTGEVKKETDESEMGGENEAGSGGLKEEQGEAAKAKDDKGEPVNQDESGNATDLKREEWTSFLTKLSSCDQEEIEAKLEERLTFSKEAVSKLIEMFCKLKESQEKTQEEFKSKVADEVLKSLNENLSSENKKLNHLINDLQEQHRIINMQVTAQSDKLAVVETKLAESNTVTDNLQYDLKQARQRTYKLEVLLEESYTKLKKAALGFEGDGSSGLSSKQHKSILNDMEEQKSLAESRLLELETLQEKYQETLKEAEQMKMNLQLLPEGVVVRTACYKCLKSQFSILFKEATDIKMQLEEARNLLLQAKKTHMRQIEQMESDELACQKKLRTEMMQLEDNLAQVQKEYEMLRIEFEQNLAANEQAVPINQELRRLLATYQTQNSQLKGDVQRYRRKFKEAQVEIQKLKEERNRMNAIPPSAVSPGTTTGTMSSGSSSIGKEQPADHKETPHDVSTPGKKEEHHIHPEERKEKEKFREDRRDSGSKSESEMIRELKANLKKSQESQKEMKLLLDTYKGLAKEQRDKVQMIASEKRLKGELEELQQRLKYLEDKERRDSRRLTDDDAMRKIRALEDAVHQLQKKLAEKKQEEEALLAEMEVTGQAFEDMQEQNSRLLQQLQEKDEANFKLMAERIKSNQIHKLLQEEKNMMADQVATLQTQVDAQNQVVRKLEEKERILQTSIATMEKDLELRQQAIEQHKKIASDCSQEAADLKFKLEKIEEKIEEIQKMAKEKASAVEQENHKNRRVLEECQSLRRKVERYKRMELASSADEVLAEEIRTYKEQLTCPCCKKGRKDVVLTKCFHVFCYECIKTRYETRQRKCPKCNAGFGANDYHRIWLD</sequence>
<dbReference type="OrthoDB" id="10266039at2759"/>
<dbReference type="SMART" id="SM00184">
    <property type="entry name" value="RING"/>
    <property type="match status" value="1"/>
</dbReference>
<dbReference type="PROSITE" id="PS50089">
    <property type="entry name" value="ZF_RING_2"/>
    <property type="match status" value="1"/>
</dbReference>
<feature type="compositionally biased region" description="Low complexity" evidence="16">
    <location>
        <begin position="572"/>
        <end position="588"/>
    </location>
</feature>
<feature type="compositionally biased region" description="Basic and acidic residues" evidence="16">
    <location>
        <begin position="142"/>
        <end position="159"/>
    </location>
</feature>
<feature type="compositionally biased region" description="Basic and acidic residues" evidence="16">
    <location>
        <begin position="591"/>
        <end position="639"/>
    </location>
</feature>
<evidence type="ECO:0000256" key="4">
    <source>
        <dbReference type="ARBA" id="ARBA00005555"/>
    </source>
</evidence>
<keyword evidence="6 14" id="KW-0479">Metal-binding</keyword>
<feature type="coiled-coil region" evidence="15">
    <location>
        <begin position="374"/>
        <end position="415"/>
    </location>
</feature>
<comment type="pathway">
    <text evidence="3 14">Protein modification; protein ubiquitination.</text>
</comment>
<feature type="coiled-coil region" evidence="15">
    <location>
        <begin position="55"/>
        <end position="82"/>
    </location>
</feature>
<dbReference type="PANTHER" id="PTHR23163:SF0">
    <property type="entry name" value="E3 UBIQUITIN-PROTEIN LIGASE BRE1"/>
    <property type="match status" value="1"/>
</dbReference>
<feature type="domain" description="RING-type" evidence="17">
    <location>
        <begin position="936"/>
        <end position="975"/>
    </location>
</feature>
<feature type="compositionally biased region" description="Basic and acidic residues" evidence="16">
    <location>
        <begin position="113"/>
        <end position="128"/>
    </location>
</feature>
<dbReference type="PANTHER" id="PTHR23163">
    <property type="entry name" value="RING FINGER PROTEIN-RELATED"/>
    <property type="match status" value="1"/>
</dbReference>
<evidence type="ECO:0000256" key="5">
    <source>
        <dbReference type="ARBA" id="ARBA00022679"/>
    </source>
</evidence>
<dbReference type="SUPFAM" id="SSF57850">
    <property type="entry name" value="RING/U-box"/>
    <property type="match status" value="1"/>
</dbReference>
<comment type="similarity">
    <text evidence="4 14">Belongs to the BRE1 family.</text>
</comment>
<dbReference type="Pfam" id="PF26052">
    <property type="entry name" value="BRE1B"/>
    <property type="match status" value="1"/>
</dbReference>
<feature type="coiled-coil region" evidence="15">
    <location>
        <begin position="640"/>
        <end position="913"/>
    </location>
</feature>
<evidence type="ECO:0000256" key="16">
    <source>
        <dbReference type="SAM" id="MobiDB-lite"/>
    </source>
</evidence>
<dbReference type="InterPro" id="IPR013956">
    <property type="entry name" value="E3_ubiquit_lig_Bre1"/>
</dbReference>
<feature type="region of interest" description="Disordered" evidence="16">
    <location>
        <begin position="1"/>
        <end position="34"/>
    </location>
</feature>
<dbReference type="Pfam" id="PF00097">
    <property type="entry name" value="zf-C3HC4"/>
    <property type="match status" value="1"/>
</dbReference>
<feature type="coiled-coil region" evidence="15">
    <location>
        <begin position="269"/>
        <end position="300"/>
    </location>
</feature>
<dbReference type="Gene3D" id="3.30.40.10">
    <property type="entry name" value="Zinc/RING finger domain, C3HC4 (zinc finger)"/>
    <property type="match status" value="1"/>
</dbReference>
<evidence type="ECO:0000256" key="15">
    <source>
        <dbReference type="SAM" id="Coils"/>
    </source>
</evidence>
<evidence type="ECO:0000256" key="11">
    <source>
        <dbReference type="ARBA" id="ARBA00023054"/>
    </source>
</evidence>
<dbReference type="GO" id="GO:0033503">
    <property type="term" value="C:HULC complex"/>
    <property type="evidence" value="ECO:0007669"/>
    <property type="project" value="TreeGrafter"/>
</dbReference>
<name>A0A9Q1HFE1_HOLLE</name>
<comment type="subcellular location">
    <subcellularLocation>
        <location evidence="2 14">Nucleus</location>
    </subcellularLocation>
</comment>
<evidence type="ECO:0000259" key="17">
    <source>
        <dbReference type="PROSITE" id="PS50089"/>
    </source>
</evidence>
<evidence type="ECO:0000256" key="13">
    <source>
        <dbReference type="PROSITE-ProRule" id="PRU00175"/>
    </source>
</evidence>
<dbReference type="Proteomes" id="UP001152320">
    <property type="component" value="Chromosome 4"/>
</dbReference>
<reference evidence="18" key="1">
    <citation type="submission" date="2021-10" db="EMBL/GenBank/DDBJ databases">
        <title>Tropical sea cucumber genome reveals ecological adaptation and Cuvierian tubules defense mechanism.</title>
        <authorList>
            <person name="Chen T."/>
        </authorList>
    </citation>
    <scope>NUCLEOTIDE SEQUENCE</scope>
    <source>
        <strain evidence="18">Nanhai2018</strain>
        <tissue evidence="18">Muscle</tissue>
    </source>
</reference>
<feature type="region of interest" description="Disordered" evidence="16">
    <location>
        <begin position="109"/>
        <end position="128"/>
    </location>
</feature>